<dbReference type="CDD" id="cd06261">
    <property type="entry name" value="TM_PBP2"/>
    <property type="match status" value="1"/>
</dbReference>
<dbReference type="InterPro" id="IPR035906">
    <property type="entry name" value="MetI-like_sf"/>
</dbReference>
<feature type="transmembrane region" description="Helical" evidence="7">
    <location>
        <begin position="182"/>
        <end position="205"/>
    </location>
</feature>
<dbReference type="Pfam" id="PF00528">
    <property type="entry name" value="BPD_transp_1"/>
    <property type="match status" value="1"/>
</dbReference>
<feature type="transmembrane region" description="Helical" evidence="7">
    <location>
        <begin position="142"/>
        <end position="161"/>
    </location>
</feature>
<reference evidence="9 10" key="2">
    <citation type="submission" date="2020-04" db="EMBL/GenBank/DDBJ databases">
        <authorList>
            <person name="Fomenkov A."/>
            <person name="Anton B.P."/>
            <person name="Roberts R.J."/>
        </authorList>
    </citation>
    <scope>NUCLEOTIDE SEQUENCE [LARGE SCALE GENOMIC DNA]</scope>
    <source>
        <strain evidence="9 10">S2</strain>
    </source>
</reference>
<feature type="transmembrane region" description="Helical" evidence="7">
    <location>
        <begin position="78"/>
        <end position="97"/>
    </location>
</feature>
<feature type="domain" description="ABC transmembrane type-1" evidence="8">
    <location>
        <begin position="72"/>
        <end position="261"/>
    </location>
</feature>
<sequence>MANLKVSKVIGTILVGMLSLLFLSPLLWMLSSAAKVEKDVMTYPIDWIPNKWNLIENIKTVWLGKVPFELFYLNSLKLAIISTVITLIISSMAGYSFAKLNFPFKNTLFFLLMAFFLVPSESTLVPRFILINWLGLYDSHEGLILMAAFSIPLTFLMRQFMIGISTEYIEAAKMDGAGFFRIYWQIMLPMVKPILATAGILKFIWTWNDYQNPLIFLSSQKLYTITLGMGMFADEFGTSYAATMMAALAAIIPLIVVFLILQKQVIDGITVGGVKG</sequence>
<gene>
    <name evidence="9" type="ORF">HFZ78_11055</name>
</gene>
<evidence type="ECO:0000256" key="1">
    <source>
        <dbReference type="ARBA" id="ARBA00004651"/>
    </source>
</evidence>
<evidence type="ECO:0000256" key="7">
    <source>
        <dbReference type="RuleBase" id="RU363032"/>
    </source>
</evidence>
<evidence type="ECO:0000259" key="8">
    <source>
        <dbReference type="PROSITE" id="PS50928"/>
    </source>
</evidence>
<feature type="transmembrane region" description="Helical" evidence="7">
    <location>
        <begin position="109"/>
        <end position="130"/>
    </location>
</feature>
<dbReference type="AlphaFoldDB" id="A0A6H1P157"/>
<evidence type="ECO:0000256" key="3">
    <source>
        <dbReference type="ARBA" id="ARBA00022475"/>
    </source>
</evidence>
<reference evidence="9 10" key="1">
    <citation type="submission" date="2020-04" db="EMBL/GenBank/DDBJ databases">
        <title>Genome-Wide Identification of 5-Methylcytosine Sites in Bacterial Genomes By High-Throughput Sequencing of MspJI Restriction Fragments.</title>
        <authorList>
            <person name="Wu V."/>
        </authorList>
    </citation>
    <scope>NUCLEOTIDE SEQUENCE [LARGE SCALE GENOMIC DNA]</scope>
    <source>
        <strain evidence="9 10">S2</strain>
    </source>
</reference>
<dbReference type="Gene3D" id="1.10.3720.10">
    <property type="entry name" value="MetI-like"/>
    <property type="match status" value="1"/>
</dbReference>
<organism evidence="9 10">
    <name type="scientific">Priestia megaterium</name>
    <name type="common">Bacillus megaterium</name>
    <dbReference type="NCBI Taxonomy" id="1404"/>
    <lineage>
        <taxon>Bacteria</taxon>
        <taxon>Bacillati</taxon>
        <taxon>Bacillota</taxon>
        <taxon>Bacilli</taxon>
        <taxon>Bacillales</taxon>
        <taxon>Bacillaceae</taxon>
        <taxon>Priestia</taxon>
    </lineage>
</organism>
<evidence type="ECO:0000313" key="10">
    <source>
        <dbReference type="Proteomes" id="UP000501868"/>
    </source>
</evidence>
<keyword evidence="5 7" id="KW-1133">Transmembrane helix</keyword>
<dbReference type="GO" id="GO:0005886">
    <property type="term" value="C:plasma membrane"/>
    <property type="evidence" value="ECO:0007669"/>
    <property type="project" value="UniProtKB-SubCell"/>
</dbReference>
<dbReference type="EMBL" id="CP051128">
    <property type="protein sequence ID" value="QIZ07182.1"/>
    <property type="molecule type" value="Genomic_DNA"/>
</dbReference>
<dbReference type="GO" id="GO:0055085">
    <property type="term" value="P:transmembrane transport"/>
    <property type="evidence" value="ECO:0007669"/>
    <property type="project" value="InterPro"/>
</dbReference>
<dbReference type="PANTHER" id="PTHR43744:SF12">
    <property type="entry name" value="ABC TRANSPORTER PERMEASE PROTEIN MG189-RELATED"/>
    <property type="match status" value="1"/>
</dbReference>
<comment type="subcellular location">
    <subcellularLocation>
        <location evidence="1 7">Cell membrane</location>
        <topology evidence="1 7">Multi-pass membrane protein</topology>
    </subcellularLocation>
</comment>
<evidence type="ECO:0000313" key="9">
    <source>
        <dbReference type="EMBL" id="QIZ07182.1"/>
    </source>
</evidence>
<evidence type="ECO:0000256" key="6">
    <source>
        <dbReference type="ARBA" id="ARBA00023136"/>
    </source>
</evidence>
<accession>A0A6H1P157</accession>
<evidence type="ECO:0000256" key="5">
    <source>
        <dbReference type="ARBA" id="ARBA00022989"/>
    </source>
</evidence>
<comment type="similarity">
    <text evidence="7">Belongs to the binding-protein-dependent transport system permease family.</text>
</comment>
<dbReference type="InterPro" id="IPR000515">
    <property type="entry name" value="MetI-like"/>
</dbReference>
<dbReference type="PANTHER" id="PTHR43744">
    <property type="entry name" value="ABC TRANSPORTER PERMEASE PROTEIN MG189-RELATED-RELATED"/>
    <property type="match status" value="1"/>
</dbReference>
<keyword evidence="6 7" id="KW-0472">Membrane</keyword>
<evidence type="ECO:0000256" key="4">
    <source>
        <dbReference type="ARBA" id="ARBA00022692"/>
    </source>
</evidence>
<dbReference type="SUPFAM" id="SSF161098">
    <property type="entry name" value="MetI-like"/>
    <property type="match status" value="1"/>
</dbReference>
<protein>
    <submittedName>
        <fullName evidence="9">Carbohydrate ABC transporter permease</fullName>
    </submittedName>
</protein>
<keyword evidence="4 7" id="KW-0812">Transmembrane</keyword>
<keyword evidence="2 7" id="KW-0813">Transport</keyword>
<name>A0A6H1P157_PRIMG</name>
<proteinExistence type="inferred from homology"/>
<feature type="transmembrane region" description="Helical" evidence="7">
    <location>
        <begin position="239"/>
        <end position="261"/>
    </location>
</feature>
<dbReference type="Proteomes" id="UP000501868">
    <property type="component" value="Chromosome"/>
</dbReference>
<dbReference type="PROSITE" id="PS50928">
    <property type="entry name" value="ABC_TM1"/>
    <property type="match status" value="1"/>
</dbReference>
<keyword evidence="3" id="KW-1003">Cell membrane</keyword>
<evidence type="ECO:0000256" key="2">
    <source>
        <dbReference type="ARBA" id="ARBA00022448"/>
    </source>
</evidence>